<organism evidence="6 7">
    <name type="scientific">Methanoregula formicica (strain DSM 22288 / NBRC 105244 / SMSP)</name>
    <dbReference type="NCBI Taxonomy" id="593750"/>
    <lineage>
        <taxon>Archaea</taxon>
        <taxon>Methanobacteriati</taxon>
        <taxon>Methanobacteriota</taxon>
        <taxon>Stenosarchaea group</taxon>
        <taxon>Methanomicrobia</taxon>
        <taxon>Methanomicrobiales</taxon>
        <taxon>Methanoregulaceae</taxon>
        <taxon>Methanoregula</taxon>
    </lineage>
</organism>
<dbReference type="PROSITE" id="PS50893">
    <property type="entry name" value="ABC_TRANSPORTER_2"/>
    <property type="match status" value="1"/>
</dbReference>
<dbReference type="InterPro" id="IPR003439">
    <property type="entry name" value="ABC_transporter-like_ATP-bd"/>
</dbReference>
<dbReference type="PANTHER" id="PTHR43117:SF4">
    <property type="entry name" value="OSMOPROTECTANT IMPORT ATP-BINDING PROTEIN OSMV"/>
    <property type="match status" value="1"/>
</dbReference>
<dbReference type="InParanoid" id="L0HEQ3"/>
<evidence type="ECO:0000256" key="3">
    <source>
        <dbReference type="ARBA" id="ARBA00022741"/>
    </source>
</evidence>
<feature type="domain" description="ABC transporter" evidence="5">
    <location>
        <begin position="8"/>
        <end position="240"/>
    </location>
</feature>
<sequence>MPDESSEIQTITVLPGKSKDGNRESFTEITIRAGDLVSIVGPTGSGKTAFINDIEVFASGDTVTGRTVLVNGEVPPDEMVRDPAKKPIALITQNTKCLADLTVGEFLEMHVKARKIADTTRTEETITLANRFTGEKIDSTMRMTALSGGQTRSLLIADAIAVSSAPIILLDEVESGGIFKENVIDSLRKNNKAVIFVTHDPLLALLSDRRIVMRNGSVEKLLEPGDREQAVLTRMTWIDGAFSRVREKIRAGEILTEEADTN</sequence>
<dbReference type="GeneID" id="14310046"/>
<reference evidence="7" key="1">
    <citation type="submission" date="2011-12" db="EMBL/GenBank/DDBJ databases">
        <title>Complete sequence of Methanoregula formicicum SMSP.</title>
        <authorList>
            <person name="Lucas S."/>
            <person name="Han J."/>
            <person name="Lapidus A."/>
            <person name="Cheng J.-F."/>
            <person name="Goodwin L."/>
            <person name="Pitluck S."/>
            <person name="Peters L."/>
            <person name="Ovchinnikova G."/>
            <person name="Teshima H."/>
            <person name="Detter J.C."/>
            <person name="Han C."/>
            <person name="Tapia R."/>
            <person name="Land M."/>
            <person name="Hauser L."/>
            <person name="Kyrpides N."/>
            <person name="Ivanova N."/>
            <person name="Pagani I."/>
            <person name="Imachi H."/>
            <person name="Tamaki H."/>
            <person name="Sekiguchi Y."/>
            <person name="Kamagata Y."/>
            <person name="Cadillo-Quiroz H."/>
            <person name="Zinder S."/>
            <person name="Liu W.-T."/>
            <person name="Woyke T."/>
        </authorList>
    </citation>
    <scope>NUCLEOTIDE SEQUENCE [LARGE SCALE GENOMIC DNA]</scope>
    <source>
        <strain evidence="7">DSM 22288 / NBRC 105244 / SMSP</strain>
    </source>
</reference>
<dbReference type="eggNOG" id="arCOG03228">
    <property type="taxonomic scope" value="Archaea"/>
</dbReference>
<gene>
    <name evidence="6" type="ordered locus">Metfor_0733</name>
</gene>
<dbReference type="PANTHER" id="PTHR43117">
    <property type="entry name" value="OSMOPROTECTANT IMPORT ATP-BINDING PROTEIN OSMV"/>
    <property type="match status" value="1"/>
</dbReference>
<keyword evidence="2" id="KW-0813">Transport</keyword>
<dbReference type="Proteomes" id="UP000010824">
    <property type="component" value="Chromosome"/>
</dbReference>
<dbReference type="InterPro" id="IPR003593">
    <property type="entry name" value="AAA+_ATPase"/>
</dbReference>
<dbReference type="SMART" id="SM00382">
    <property type="entry name" value="AAA"/>
    <property type="match status" value="1"/>
</dbReference>
<dbReference type="EMBL" id="CP003167">
    <property type="protein sequence ID" value="AGB01793.1"/>
    <property type="molecule type" value="Genomic_DNA"/>
</dbReference>
<name>L0HEQ3_METFS</name>
<dbReference type="RefSeq" id="WP_015284757.1">
    <property type="nucleotide sequence ID" value="NC_019943.1"/>
</dbReference>
<evidence type="ECO:0000256" key="2">
    <source>
        <dbReference type="ARBA" id="ARBA00022448"/>
    </source>
</evidence>
<dbReference type="KEGG" id="mfo:Metfor_0733"/>
<dbReference type="GO" id="GO:0005524">
    <property type="term" value="F:ATP binding"/>
    <property type="evidence" value="ECO:0007669"/>
    <property type="project" value="UniProtKB-KW"/>
</dbReference>
<evidence type="ECO:0000313" key="7">
    <source>
        <dbReference type="Proteomes" id="UP000010824"/>
    </source>
</evidence>
<dbReference type="Pfam" id="PF00005">
    <property type="entry name" value="ABC_tran"/>
    <property type="match status" value="1"/>
</dbReference>
<dbReference type="GO" id="GO:0016887">
    <property type="term" value="F:ATP hydrolysis activity"/>
    <property type="evidence" value="ECO:0007669"/>
    <property type="project" value="InterPro"/>
</dbReference>
<dbReference type="InterPro" id="IPR027417">
    <property type="entry name" value="P-loop_NTPase"/>
</dbReference>
<dbReference type="Gene3D" id="3.40.50.300">
    <property type="entry name" value="P-loop containing nucleotide triphosphate hydrolases"/>
    <property type="match status" value="1"/>
</dbReference>
<evidence type="ECO:0000256" key="4">
    <source>
        <dbReference type="ARBA" id="ARBA00022840"/>
    </source>
</evidence>
<dbReference type="AlphaFoldDB" id="L0HEQ3"/>
<evidence type="ECO:0000256" key="1">
    <source>
        <dbReference type="ARBA" id="ARBA00005417"/>
    </source>
</evidence>
<keyword evidence="4" id="KW-0067">ATP-binding</keyword>
<dbReference type="HOGENOM" id="CLU_072513_0_0_2"/>
<evidence type="ECO:0000313" key="6">
    <source>
        <dbReference type="EMBL" id="AGB01793.1"/>
    </source>
</evidence>
<dbReference type="FunCoup" id="L0HEQ3">
    <property type="interactions" value="1"/>
</dbReference>
<keyword evidence="3" id="KW-0547">Nucleotide-binding</keyword>
<protein>
    <submittedName>
        <fullName evidence="6">ABC-type antimicrobial peptide transport system, ATPase component</fullName>
    </submittedName>
</protein>
<dbReference type="STRING" id="593750.Metfor_0733"/>
<dbReference type="OrthoDB" id="64309at2157"/>
<proteinExistence type="inferred from homology"/>
<keyword evidence="7" id="KW-1185">Reference proteome</keyword>
<comment type="similarity">
    <text evidence="1">Belongs to the ABC transporter superfamily.</text>
</comment>
<accession>L0HEQ3</accession>
<evidence type="ECO:0000259" key="5">
    <source>
        <dbReference type="PROSITE" id="PS50893"/>
    </source>
</evidence>
<reference evidence="6 7" key="2">
    <citation type="journal article" date="2014" name="Genome Announc.">
        <title>Complete Genome Sequence of Methanoregula formicica SMSPT, a Mesophilic Hydrogenotrophic Methanogen Isolated from a Methanogenic Upflow Anaerobic Sludge Blanket Reactor.</title>
        <authorList>
            <person name="Yamamoto K."/>
            <person name="Tamaki H."/>
            <person name="Cadillo-Quiroz H."/>
            <person name="Imachi H."/>
            <person name="Kyrpides N."/>
            <person name="Woyke T."/>
            <person name="Goodwin L."/>
            <person name="Zinder S.H."/>
            <person name="Kamagata Y."/>
            <person name="Liu W.T."/>
        </authorList>
    </citation>
    <scope>NUCLEOTIDE SEQUENCE [LARGE SCALE GENOMIC DNA]</scope>
    <source>
        <strain evidence="7">DSM 22288 / NBRC 105244 / SMSP</strain>
    </source>
</reference>
<dbReference type="SUPFAM" id="SSF52540">
    <property type="entry name" value="P-loop containing nucleoside triphosphate hydrolases"/>
    <property type="match status" value="1"/>
</dbReference>